<protein>
    <submittedName>
        <fullName evidence="2">SHOCT domain-containing protein</fullName>
    </submittedName>
</protein>
<feature type="domain" description="SHOCT" evidence="1">
    <location>
        <begin position="42"/>
        <end position="68"/>
    </location>
</feature>
<keyword evidence="3" id="KW-1185">Reference proteome</keyword>
<dbReference type="InterPro" id="IPR018649">
    <property type="entry name" value="SHOCT"/>
</dbReference>
<reference evidence="2" key="1">
    <citation type="submission" date="2021-05" db="EMBL/GenBank/DDBJ databases">
        <authorList>
            <person name="Kaiqin L."/>
            <person name="Jian G."/>
        </authorList>
    </citation>
    <scope>NUCLEOTIDE SEQUENCE</scope>
    <source>
        <strain evidence="2">HDS5</strain>
    </source>
</reference>
<evidence type="ECO:0000313" key="3">
    <source>
        <dbReference type="Proteomes" id="UP000682416"/>
    </source>
</evidence>
<evidence type="ECO:0000259" key="1">
    <source>
        <dbReference type="Pfam" id="PF09851"/>
    </source>
</evidence>
<dbReference type="AlphaFoldDB" id="A0A975QJF8"/>
<evidence type="ECO:0000313" key="2">
    <source>
        <dbReference type="EMBL" id="QVJ00349.1"/>
    </source>
</evidence>
<gene>
    <name evidence="2" type="ORF">KGD82_16440</name>
</gene>
<dbReference type="EMBL" id="CP074402">
    <property type="protein sequence ID" value="QVJ00349.1"/>
    <property type="molecule type" value="Genomic_DNA"/>
</dbReference>
<organism evidence="2 3">
    <name type="scientific">Nocardiopsis eucommiae</name>
    <dbReference type="NCBI Taxonomy" id="2831970"/>
    <lineage>
        <taxon>Bacteria</taxon>
        <taxon>Bacillati</taxon>
        <taxon>Actinomycetota</taxon>
        <taxon>Actinomycetes</taxon>
        <taxon>Streptosporangiales</taxon>
        <taxon>Nocardiopsidaceae</taxon>
        <taxon>Nocardiopsis</taxon>
    </lineage>
</organism>
<dbReference type="Pfam" id="PF09851">
    <property type="entry name" value="SHOCT"/>
    <property type="match status" value="1"/>
</dbReference>
<sequence>MSGGRELEQAILDPEGGPVKTWLDKAEENSPQGADHPLVVKPLATLSGLLDSGEITQEEHDERRAKILAKLSELG</sequence>
<dbReference type="Proteomes" id="UP000682416">
    <property type="component" value="Chromosome"/>
</dbReference>
<accession>A0A975QJF8</accession>
<proteinExistence type="predicted"/>
<name>A0A975QJF8_9ACTN</name>
<dbReference type="KEGG" id="nec:KGD82_16440"/>